<feature type="binding site" evidence="9">
    <location>
        <begin position="247"/>
        <end position="254"/>
    </location>
    <ligand>
        <name>ATP</name>
        <dbReference type="ChEBI" id="CHEBI:30616"/>
    </ligand>
</feature>
<dbReference type="GO" id="GO:0005829">
    <property type="term" value="C:cytosol"/>
    <property type="evidence" value="ECO:0007669"/>
    <property type="project" value="TreeGrafter"/>
</dbReference>
<dbReference type="GO" id="GO:0003677">
    <property type="term" value="F:DNA binding"/>
    <property type="evidence" value="ECO:0007669"/>
    <property type="project" value="InterPro"/>
</dbReference>
<keyword evidence="4 9" id="KW-0067">ATP-binding</keyword>
<reference evidence="11 12" key="1">
    <citation type="submission" date="2016-10" db="EMBL/GenBank/DDBJ databases">
        <authorList>
            <person name="de Groot N.N."/>
        </authorList>
    </citation>
    <scope>NUCLEOTIDE SEQUENCE [LARGE SCALE GENOMIC DNA]</scope>
    <source>
        <strain evidence="11 12">DSM 2698</strain>
    </source>
</reference>
<organism evidence="11 12">
    <name type="scientific">Afifella marina DSM 2698</name>
    <dbReference type="NCBI Taxonomy" id="1120955"/>
    <lineage>
        <taxon>Bacteria</taxon>
        <taxon>Pseudomonadati</taxon>
        <taxon>Pseudomonadota</taxon>
        <taxon>Alphaproteobacteria</taxon>
        <taxon>Hyphomicrobiales</taxon>
        <taxon>Afifellaceae</taxon>
        <taxon>Afifella</taxon>
    </lineage>
</organism>
<dbReference type="PANTHER" id="PTHR11070">
    <property type="entry name" value="UVRD / RECB / PCRA DNA HELICASE FAMILY MEMBER"/>
    <property type="match status" value="1"/>
</dbReference>
<protein>
    <recommendedName>
        <fullName evidence="7">DNA 3'-5' helicase</fullName>
        <ecNumber evidence="7">5.6.2.4</ecNumber>
    </recommendedName>
</protein>
<dbReference type="EMBL" id="FMVW01000013">
    <property type="protein sequence ID" value="SCZ46304.1"/>
    <property type="molecule type" value="Genomic_DNA"/>
</dbReference>
<evidence type="ECO:0000256" key="3">
    <source>
        <dbReference type="ARBA" id="ARBA00022806"/>
    </source>
</evidence>
<dbReference type="InterPro" id="IPR014016">
    <property type="entry name" value="UvrD-like_ATP-bd"/>
</dbReference>
<keyword evidence="12" id="KW-1185">Reference proteome</keyword>
<dbReference type="Pfam" id="PF13361">
    <property type="entry name" value="UvrD_C"/>
    <property type="match status" value="1"/>
</dbReference>
<evidence type="ECO:0000256" key="1">
    <source>
        <dbReference type="ARBA" id="ARBA00022741"/>
    </source>
</evidence>
<keyword evidence="5" id="KW-0413">Isomerase</keyword>
<evidence type="ECO:0000256" key="7">
    <source>
        <dbReference type="ARBA" id="ARBA00034808"/>
    </source>
</evidence>
<dbReference type="GO" id="GO:0016887">
    <property type="term" value="F:ATP hydrolysis activity"/>
    <property type="evidence" value="ECO:0007669"/>
    <property type="project" value="RHEA"/>
</dbReference>
<dbReference type="OrthoDB" id="7211215at2"/>
<dbReference type="PROSITE" id="PS51198">
    <property type="entry name" value="UVRD_HELICASE_ATP_BIND"/>
    <property type="match status" value="1"/>
</dbReference>
<comment type="catalytic activity">
    <reaction evidence="8">
        <text>ATP + H2O = ADP + phosphate + H(+)</text>
        <dbReference type="Rhea" id="RHEA:13065"/>
        <dbReference type="ChEBI" id="CHEBI:15377"/>
        <dbReference type="ChEBI" id="CHEBI:15378"/>
        <dbReference type="ChEBI" id="CHEBI:30616"/>
        <dbReference type="ChEBI" id="CHEBI:43474"/>
        <dbReference type="ChEBI" id="CHEBI:456216"/>
        <dbReference type="EC" id="5.6.2.4"/>
    </reaction>
</comment>
<dbReference type="RefSeq" id="WP_092816499.1">
    <property type="nucleotide sequence ID" value="NZ_FMVW01000013.1"/>
</dbReference>
<evidence type="ECO:0000256" key="8">
    <source>
        <dbReference type="ARBA" id="ARBA00048988"/>
    </source>
</evidence>
<name>A0A1G5P9X9_AFIMA</name>
<dbReference type="Pfam" id="PF00580">
    <property type="entry name" value="UvrD-helicase"/>
    <property type="match status" value="1"/>
</dbReference>
<dbReference type="SUPFAM" id="SSF52540">
    <property type="entry name" value="P-loop containing nucleoside triphosphate hydrolases"/>
    <property type="match status" value="1"/>
</dbReference>
<dbReference type="InterPro" id="IPR027417">
    <property type="entry name" value="P-loop_NTPase"/>
</dbReference>
<keyword evidence="3 9" id="KW-0347">Helicase</keyword>
<dbReference type="GO" id="GO:0043138">
    <property type="term" value="F:3'-5' DNA helicase activity"/>
    <property type="evidence" value="ECO:0007669"/>
    <property type="project" value="UniProtKB-EC"/>
</dbReference>
<proteinExistence type="predicted"/>
<evidence type="ECO:0000256" key="2">
    <source>
        <dbReference type="ARBA" id="ARBA00022801"/>
    </source>
</evidence>
<evidence type="ECO:0000256" key="5">
    <source>
        <dbReference type="ARBA" id="ARBA00023235"/>
    </source>
</evidence>
<sequence length="679" mass="74960">MTLRIADSFTASLAKLTPQEQGLVKQTAFDPHSGLDRPGLSLRRVDGARDKGFWTARVNDDIRIVLHRRGEDTLLAYVGHHDDAYRWAERRRLDVHPKTGAAQLVEIRERVEEVVVPVYVAGEAAKPKLFAETPEATLLLCGVPEDWIGDVREVDEDTIFALAEHLPAEAMEALLNLAVGIEPVVAFMQKLDPFAHPDARRRFHLLTDETDLRRALEAPWETWSIFLHPAQREFVERDFAGPARVIGSAGTGKTVVALHRAVRLARENPAARILLTTFNSLLATALHLKVKTLVGDETPVLERITVADLPSAARELFERTVGPIRLADAEDVARALAKAKAASDLSVDGRFLLEEWKLIVDGRQIQDRETYRDLPRLGRKKRLAGERREALWTIFEDARESLRAAGLTTYAEMLRLLADGITAAEVPFDYIVVDEAQDILAAELRILGKLAGDRPNGLFFAGDIGQRIFRPAFSWRSEGVDVRGRSRSLRVNYRTSQQIRRQAEGLLPSMLVEADGSEDDRLGVQSLFSGATPVVRVFPDIEGEKEAVAAWLSQCVSEGMEPSAIALVVRSPELFERAEAAAALAGLRSSQDGEKGSAVRVAAMHDVKGLEFRAVAVMACEEGVVPSEARMVEAADEGALAEVYATERHLLYVACTRARENLLVTAAEPASEFLQDLHS</sequence>
<dbReference type="GO" id="GO:0005524">
    <property type="term" value="F:ATP binding"/>
    <property type="evidence" value="ECO:0007669"/>
    <property type="project" value="UniProtKB-UniRule"/>
</dbReference>
<dbReference type="GO" id="GO:0000725">
    <property type="term" value="P:recombinational repair"/>
    <property type="evidence" value="ECO:0007669"/>
    <property type="project" value="TreeGrafter"/>
</dbReference>
<comment type="catalytic activity">
    <reaction evidence="6">
        <text>Couples ATP hydrolysis with the unwinding of duplex DNA by translocating in the 3'-5' direction.</text>
        <dbReference type="EC" id="5.6.2.4"/>
    </reaction>
</comment>
<evidence type="ECO:0000256" key="6">
    <source>
        <dbReference type="ARBA" id="ARBA00034617"/>
    </source>
</evidence>
<dbReference type="EC" id="5.6.2.4" evidence="7"/>
<dbReference type="PANTHER" id="PTHR11070:SF45">
    <property type="entry name" value="DNA 3'-5' HELICASE"/>
    <property type="match status" value="1"/>
</dbReference>
<evidence type="ECO:0000313" key="12">
    <source>
        <dbReference type="Proteomes" id="UP000199347"/>
    </source>
</evidence>
<evidence type="ECO:0000256" key="9">
    <source>
        <dbReference type="PROSITE-ProRule" id="PRU00560"/>
    </source>
</evidence>
<dbReference type="Proteomes" id="UP000199347">
    <property type="component" value="Unassembled WGS sequence"/>
</dbReference>
<dbReference type="InterPro" id="IPR000212">
    <property type="entry name" value="DNA_helicase_UvrD/REP"/>
</dbReference>
<evidence type="ECO:0000313" key="11">
    <source>
        <dbReference type="EMBL" id="SCZ46304.1"/>
    </source>
</evidence>
<dbReference type="STRING" id="1120955.SAMN03080610_03617"/>
<feature type="domain" description="UvrD-like helicase ATP-binding" evidence="10">
    <location>
        <begin position="226"/>
        <end position="496"/>
    </location>
</feature>
<keyword evidence="1 9" id="KW-0547">Nucleotide-binding</keyword>
<dbReference type="Gene3D" id="3.40.50.300">
    <property type="entry name" value="P-loop containing nucleotide triphosphate hydrolases"/>
    <property type="match status" value="2"/>
</dbReference>
<dbReference type="AlphaFoldDB" id="A0A1G5P9X9"/>
<dbReference type="InterPro" id="IPR014017">
    <property type="entry name" value="DNA_helicase_UvrD-like_C"/>
</dbReference>
<keyword evidence="2 9" id="KW-0378">Hydrolase</keyword>
<evidence type="ECO:0000259" key="10">
    <source>
        <dbReference type="PROSITE" id="PS51198"/>
    </source>
</evidence>
<gene>
    <name evidence="11" type="ORF">SAMN03080610_03617</name>
</gene>
<evidence type="ECO:0000256" key="4">
    <source>
        <dbReference type="ARBA" id="ARBA00022840"/>
    </source>
</evidence>
<accession>A0A1G5P9X9</accession>